<keyword evidence="3" id="KW-1185">Reference proteome</keyword>
<dbReference type="RefSeq" id="YP_009118691.1">
    <property type="nucleotide sequence ID" value="NC_025425.1"/>
</dbReference>
<dbReference type="Proteomes" id="UP000203896">
    <property type="component" value="Segment"/>
</dbReference>
<proteinExistence type="predicted"/>
<dbReference type="InterPro" id="IPR033390">
    <property type="entry name" value="Rv2179c-like"/>
</dbReference>
<evidence type="ECO:0000259" key="1">
    <source>
        <dbReference type="Pfam" id="PF16473"/>
    </source>
</evidence>
<feature type="domain" description="3'-5' exoribonuclease Rv2179c-like" evidence="1">
    <location>
        <begin position="5"/>
        <end position="160"/>
    </location>
</feature>
<dbReference type="EMBL" id="HE978309">
    <property type="protein sequence ID" value="CEO90611.1"/>
    <property type="molecule type" value="Genomic_DNA"/>
</dbReference>
<protein>
    <submittedName>
        <fullName evidence="2">Putative exonuclease A DexA</fullName>
    </submittedName>
</protein>
<name>A0A0B7MRF7_9CAUD</name>
<dbReference type="Pfam" id="PF16473">
    <property type="entry name" value="Rv2179c-like"/>
    <property type="match status" value="1"/>
</dbReference>
<keyword evidence="2" id="KW-0378">Hydrolase</keyword>
<dbReference type="GO" id="GO:0004527">
    <property type="term" value="F:exonuclease activity"/>
    <property type="evidence" value="ECO:0007669"/>
    <property type="project" value="UniProtKB-KW"/>
</dbReference>
<accession>A0A0B7MRF7</accession>
<keyword evidence="2" id="KW-0269">Exonuclease</keyword>
<keyword evidence="2" id="KW-0540">Nuclease</keyword>
<reference evidence="2 3" key="1">
    <citation type="submission" date="2012-08" db="EMBL/GenBank/DDBJ databases">
        <title>Selection and characterization of a candidate therapeutic bacteriophage that lyses the German Escherichia coli O104:H4 outbreak strain.</title>
        <authorList>
            <person name="Merabishvilli M."/>
            <person name="De Vos D."/>
            <person name="Verbeken G."/>
            <person name="Kropinski A."/>
            <person name="Vandenheuvel D."/>
            <person name="Lavigne R."/>
            <person name="Wattiau P."/>
            <person name="Mast J."/>
            <person name="Ragimbeau C."/>
            <person name="Mossong J."/>
            <person name="Scheres J."/>
            <person name="Chanishvili N."/>
            <person name="Vaneechoutte M."/>
            <person name="Pirnay J.P."/>
        </authorList>
    </citation>
    <scope>NUCLEOTIDE SEQUENCE [LARGE SCALE GENOMIC DNA]</scope>
</reference>
<dbReference type="OrthoDB" id="13707at10239"/>
<evidence type="ECO:0000313" key="2">
    <source>
        <dbReference type="EMBL" id="CEO90611.1"/>
    </source>
</evidence>
<sequence length="222" mass="25150">MLPVDLMIDFESLGYPPDGAVINMAAIGFKEDPHNPPTFKELVDNSFLVKFDIPSQKGVRVFDHGVVEWWKNTASEGMRKQLITNGTEVSTKEGLARFNAFCESVGVDPVKSVMWSRGNAFDIPLLVDMIRRAHNTRETFNLEPVRFWNIRDVRTAIERTLMHRGMCECPLPMGTLDGFIAHDAIHDCARDILMLIYAQRYAMGLEDLPENPDPNSVKKQRG</sequence>
<evidence type="ECO:0000313" key="3">
    <source>
        <dbReference type="Proteomes" id="UP000203896"/>
    </source>
</evidence>
<gene>
    <name evidence="2" type="primary">dexA</name>
    <name evidence="2" type="ORF">BN201_0008</name>
</gene>
<organism evidence="2 3">
    <name type="scientific">Enterobacteria phage GEC-3S</name>
    <dbReference type="NCBI Taxonomy" id="1222338"/>
    <lineage>
        <taxon>Viruses</taxon>
        <taxon>Duplodnaviria</taxon>
        <taxon>Heunggongvirae</taxon>
        <taxon>Uroviricota</taxon>
        <taxon>Caudoviricetes</taxon>
        <taxon>Pantevenvirales</taxon>
        <taxon>Straboviridae</taxon>
        <taxon>Krischvirus</taxon>
        <taxon>Krischvirus gec3s</taxon>
    </lineage>
</organism>
<dbReference type="KEGG" id="vg:23301063"/>
<dbReference type="GeneID" id="23301063"/>